<sequence>MDTPMQRAGVETQVSTSLINQVFNPSTLLSVQIPFKLIKVFNRVVVHLIVFNSEVVHFSTGCRALHCGARVCLGALRVGKPTTLSEGEPSYRVTENKRRQSAGAARVVISHRQDRRTGNRQSRRLPPYELVIAVRISEERKQRGVHASPLLLLAADAASAAAAPPQRVADAQTERRQPKERKPVFRLISWPLLSPNGPNSVRLNV</sequence>
<evidence type="ECO:0000313" key="2">
    <source>
        <dbReference type="Proteomes" id="UP001219518"/>
    </source>
</evidence>
<dbReference type="AlphaFoldDB" id="A0AAE1LBC4"/>
<accession>A0AAE1LBC4</accession>
<reference evidence="1" key="1">
    <citation type="submission" date="2021-07" db="EMBL/GenBank/DDBJ databases">
        <authorList>
            <person name="Catto M.A."/>
            <person name="Jacobson A."/>
            <person name="Kennedy G."/>
            <person name="Labadie P."/>
            <person name="Hunt B.G."/>
            <person name="Srinivasan R."/>
        </authorList>
    </citation>
    <scope>NUCLEOTIDE SEQUENCE</scope>
    <source>
        <strain evidence="1">PL_HMW_Pooled</strain>
        <tissue evidence="1">Head</tissue>
    </source>
</reference>
<dbReference type="Proteomes" id="UP001219518">
    <property type="component" value="Unassembled WGS sequence"/>
</dbReference>
<evidence type="ECO:0000313" key="1">
    <source>
        <dbReference type="EMBL" id="KAK3913220.1"/>
    </source>
</evidence>
<reference evidence="1" key="2">
    <citation type="journal article" date="2023" name="BMC Genomics">
        <title>Pest status, molecular evolution, and epigenetic factors derived from the genome assembly of Frankliniella fusca, a thysanopteran phytovirus vector.</title>
        <authorList>
            <person name="Catto M.A."/>
            <person name="Labadie P.E."/>
            <person name="Jacobson A.L."/>
            <person name="Kennedy G.G."/>
            <person name="Srinivasan R."/>
            <person name="Hunt B.G."/>
        </authorList>
    </citation>
    <scope>NUCLEOTIDE SEQUENCE</scope>
    <source>
        <strain evidence="1">PL_HMW_Pooled</strain>
    </source>
</reference>
<keyword evidence="2" id="KW-1185">Reference proteome</keyword>
<gene>
    <name evidence="1" type="ORF">KUF71_022674</name>
</gene>
<name>A0AAE1LBC4_9NEOP</name>
<protein>
    <submittedName>
        <fullName evidence="1">S-adenosylmethionine synthase</fullName>
    </submittedName>
</protein>
<proteinExistence type="predicted"/>
<comment type="caution">
    <text evidence="1">The sequence shown here is derived from an EMBL/GenBank/DDBJ whole genome shotgun (WGS) entry which is preliminary data.</text>
</comment>
<dbReference type="EMBL" id="JAHWGI010000312">
    <property type="protein sequence ID" value="KAK3913220.1"/>
    <property type="molecule type" value="Genomic_DNA"/>
</dbReference>
<organism evidence="1 2">
    <name type="scientific">Frankliniella fusca</name>
    <dbReference type="NCBI Taxonomy" id="407009"/>
    <lineage>
        <taxon>Eukaryota</taxon>
        <taxon>Metazoa</taxon>
        <taxon>Ecdysozoa</taxon>
        <taxon>Arthropoda</taxon>
        <taxon>Hexapoda</taxon>
        <taxon>Insecta</taxon>
        <taxon>Pterygota</taxon>
        <taxon>Neoptera</taxon>
        <taxon>Paraneoptera</taxon>
        <taxon>Thysanoptera</taxon>
        <taxon>Terebrantia</taxon>
        <taxon>Thripoidea</taxon>
        <taxon>Thripidae</taxon>
        <taxon>Frankliniella</taxon>
    </lineage>
</organism>